<protein>
    <submittedName>
        <fullName evidence="1">Uncharacterized protein</fullName>
    </submittedName>
</protein>
<sequence>MKISSVENGEKILIGLTLLEDFALPAESRSILSEQGLPGAMEPSVLGLAFVPPFTHLVGRERYLVIAKEGWGDDLWIALRDDGQA</sequence>
<organism evidence="1 2">
    <name type="scientific">Xanthomonas oryzae pv. leersiae</name>
    <dbReference type="NCBI Taxonomy" id="3112258"/>
    <lineage>
        <taxon>Bacteria</taxon>
        <taxon>Pseudomonadati</taxon>
        <taxon>Pseudomonadota</taxon>
        <taxon>Gammaproteobacteria</taxon>
        <taxon>Lysobacterales</taxon>
        <taxon>Lysobacteraceae</taxon>
        <taxon>Xanthomonas</taxon>
    </lineage>
</organism>
<gene>
    <name evidence="1" type="ORF">QN060_16820</name>
</gene>
<dbReference type="EMBL" id="CP127225">
    <property type="protein sequence ID" value="WIX05818.1"/>
    <property type="molecule type" value="Genomic_DNA"/>
</dbReference>
<dbReference type="RefSeq" id="WP_285956647.1">
    <property type="nucleotide sequence ID" value="NZ_CP127225.1"/>
</dbReference>
<dbReference type="Proteomes" id="UP001228059">
    <property type="component" value="Chromosome"/>
</dbReference>
<dbReference type="AlphaFoldDB" id="A0AAJ6KKY1"/>
<reference evidence="1 2" key="1">
    <citation type="submission" date="2023-05" db="EMBL/GenBank/DDBJ databases">
        <title>Complete Genome Resource of Xanthomonas oryzae pv. leersiae Strain YNJC Isolated From Plateau Japonica Rice in Southwest China.</title>
        <authorList>
            <person name="Aa X."/>
            <person name="Mei L."/>
            <person name="Liu P."/>
            <person name="Yang Y."/>
            <person name="Tang C."/>
            <person name="Zhang F."/>
            <person name="Dong C."/>
            <person name="Wang B."/>
            <person name="Chen X."/>
            <person name="Dai L."/>
        </authorList>
    </citation>
    <scope>NUCLEOTIDE SEQUENCE [LARGE SCALE GENOMIC DNA]</scope>
    <source>
        <strain evidence="1 2">YNJC</strain>
    </source>
</reference>
<evidence type="ECO:0000313" key="1">
    <source>
        <dbReference type="EMBL" id="WIX05818.1"/>
    </source>
</evidence>
<proteinExistence type="predicted"/>
<name>A0AAJ6KKY1_9XANT</name>
<accession>A0AAJ6KKY1</accession>
<evidence type="ECO:0000313" key="2">
    <source>
        <dbReference type="Proteomes" id="UP001228059"/>
    </source>
</evidence>